<proteinExistence type="predicted"/>
<protein>
    <submittedName>
        <fullName evidence="1">Uncharacterized protein</fullName>
    </submittedName>
</protein>
<dbReference type="AlphaFoldDB" id="A0A3L6P051"/>
<accession>A0A3L6P051</accession>
<dbReference type="EMBL" id="MRCU01000002">
    <property type="protein sequence ID" value="RKK25519.1"/>
    <property type="molecule type" value="Genomic_DNA"/>
</dbReference>
<sequence length="696" mass="78834">MDGLGGASSIITICDVVHRMWKLHNRIKAAPAAWNQYREKLESLSHVQSVLTDIMRTQGHGTDKTRSLNIVACVNTELKIIREQALNILGAHAALGTSRIKRIKDFFRNKKTAIKFLVKNEDLQGLISSAEKATMSLQSAMCLWQLEILGIHQQQTQNVFDTIKNNMKENAEALKRIEKERELSDIKFTLVDEKDDPIEFKKPEEPKVDRDETQKLLTYPLEEISENMSEEGVGDMESYFNVSPSSPDFSPSEPDDDVIPFNISIKKRLRASIGQTVDLSKCASKTEKTMVFCVHRIRITETCQTFNLHEPCQHQQCKHMGLELMNEFSTTKTLPCTLIFQFVRSSLPQAETASGQGIDLQSLDRCRRSERCFHSVIEGILPQINDSTSEKVRCVREYDIQVWLNDGWESDAPEVKPVPHTENNALPSEPAQDDDVGAFELLEAIRDRRRVESPSFHTLVASLKLAEKYSLGSLYLRQCRIWTVALLPNISTSFDQHAIAWVWVLWKLRMGPEFKKLSGIMQQQAKHRIDQDTHEYGVIIPKHIVDAIEQKRVLVLSQIQNSVISLTESSRHEYMDCFKHDSPLWIEEVGIMRSSLMAGYLTLECERCLPTLNEVSFADASGWIRSMMDLSGWMVRTVPPAYKMPTLLALATTVVPVIGAGLHSAGTSGLFSSEVYDSLNNLIEKLEGEDWGLDLV</sequence>
<name>A0A3L6P051_FUSOX</name>
<organism evidence="1">
    <name type="scientific">Fusarium oxysporum f. sp. cepae</name>
    <dbReference type="NCBI Taxonomy" id="396571"/>
    <lineage>
        <taxon>Eukaryota</taxon>
        <taxon>Fungi</taxon>
        <taxon>Dikarya</taxon>
        <taxon>Ascomycota</taxon>
        <taxon>Pezizomycotina</taxon>
        <taxon>Sordariomycetes</taxon>
        <taxon>Hypocreomycetidae</taxon>
        <taxon>Hypocreales</taxon>
        <taxon>Nectriaceae</taxon>
        <taxon>Fusarium</taxon>
        <taxon>Fusarium oxysporum species complex</taxon>
    </lineage>
</organism>
<reference evidence="1" key="1">
    <citation type="journal article" date="2018" name="Sci. Rep.">
        <title>Characterisation of pathogen-specific regions and novel effector candidates in Fusarium oxysporum f. sp. cepae.</title>
        <authorList>
            <person name="Armitage A.D."/>
            <person name="Taylor A."/>
            <person name="Sobczyk M.K."/>
            <person name="Baxter L."/>
            <person name="Greenfield B.P."/>
            <person name="Bates H.J."/>
            <person name="Wilson F."/>
            <person name="Jackson A.C."/>
            <person name="Ott S."/>
            <person name="Harrison R.J."/>
            <person name="Clarkson J.P."/>
        </authorList>
    </citation>
    <scope>NUCLEOTIDE SEQUENCE [LARGE SCALE GENOMIC DNA]</scope>
    <source>
        <strain evidence="1">FoC_Fus2</strain>
    </source>
</reference>
<gene>
    <name evidence="1" type="ORF">BFJ65_g3426</name>
</gene>
<evidence type="ECO:0000313" key="1">
    <source>
        <dbReference type="EMBL" id="RKK25519.1"/>
    </source>
</evidence>
<comment type="caution">
    <text evidence="1">The sequence shown here is derived from an EMBL/GenBank/DDBJ whole genome shotgun (WGS) entry which is preliminary data.</text>
</comment>
<dbReference type="Proteomes" id="UP000270866">
    <property type="component" value="Chromosome 4"/>
</dbReference>